<accession>A0AAD7UH41</accession>
<protein>
    <submittedName>
        <fullName evidence="3">Uncharacterized protein</fullName>
    </submittedName>
</protein>
<sequence length="340" mass="35831">MANRLLIFWLETIAADVPADVLLGLVATCRSFKLACETLAGEARLARTSYRHRHLAPAPRYLVLTQLAVLERFLSTRRSSPTALTVRNGTTAAAFSRCSLLGPAKTALARAVAENVVPGLSTVTIDGSYVGDAGGLEFAAALRTTSVTSLSLTANDIGNEGAVAIAAALETNTLLRVLDLSDNNLRARAAASFARMLSVNSTLRALHLSQNPFGGAPRLLDAAGSCRLSALSLAVTGIADVGAAKIAAALRVTSSLEWLNVSGNNITNHGALEIAKALAENTTLRHLALQGNVLTMRGGRALAAARTRHNELYSDARPPITIDVLDSSRHRLRAKKTSRL</sequence>
<keyword evidence="2" id="KW-0732">Signal</keyword>
<evidence type="ECO:0000256" key="2">
    <source>
        <dbReference type="SAM" id="SignalP"/>
    </source>
</evidence>
<dbReference type="SMART" id="SM00368">
    <property type="entry name" value="LRR_RI"/>
    <property type="match status" value="6"/>
</dbReference>
<feature type="chain" id="PRO_5042195079" evidence="2">
    <location>
        <begin position="20"/>
        <end position="340"/>
    </location>
</feature>
<organism evidence="3 4">
    <name type="scientific">Chrysophaeum taylorii</name>
    <dbReference type="NCBI Taxonomy" id="2483200"/>
    <lineage>
        <taxon>Eukaryota</taxon>
        <taxon>Sar</taxon>
        <taxon>Stramenopiles</taxon>
        <taxon>Ochrophyta</taxon>
        <taxon>Pelagophyceae</taxon>
        <taxon>Pelagomonadales</taxon>
        <taxon>Pelagomonadaceae</taxon>
        <taxon>Chrysophaeum</taxon>
    </lineage>
</organism>
<dbReference type="AlphaFoldDB" id="A0AAD7UH41"/>
<dbReference type="InterPro" id="IPR032675">
    <property type="entry name" value="LRR_dom_sf"/>
</dbReference>
<dbReference type="InterPro" id="IPR001611">
    <property type="entry name" value="Leu-rich_rpt"/>
</dbReference>
<name>A0AAD7UH41_9STRA</name>
<dbReference type="PANTHER" id="PTHR24111:SF0">
    <property type="entry name" value="LEUCINE-RICH REPEAT-CONTAINING PROTEIN"/>
    <property type="match status" value="1"/>
</dbReference>
<dbReference type="InterPro" id="IPR052201">
    <property type="entry name" value="LRR-containing_regulator"/>
</dbReference>
<feature type="signal peptide" evidence="2">
    <location>
        <begin position="1"/>
        <end position="19"/>
    </location>
</feature>
<dbReference type="PANTHER" id="PTHR24111">
    <property type="entry name" value="LEUCINE-RICH REPEAT-CONTAINING PROTEIN 34"/>
    <property type="match status" value="1"/>
</dbReference>
<dbReference type="SUPFAM" id="SSF52047">
    <property type="entry name" value="RNI-like"/>
    <property type="match status" value="1"/>
</dbReference>
<comment type="caution">
    <text evidence="3">The sequence shown here is derived from an EMBL/GenBank/DDBJ whole genome shotgun (WGS) entry which is preliminary data.</text>
</comment>
<dbReference type="EMBL" id="JAQMWT010000343">
    <property type="protein sequence ID" value="KAJ8603909.1"/>
    <property type="molecule type" value="Genomic_DNA"/>
</dbReference>
<keyword evidence="1" id="KW-0677">Repeat</keyword>
<evidence type="ECO:0000256" key="1">
    <source>
        <dbReference type="ARBA" id="ARBA00022737"/>
    </source>
</evidence>
<proteinExistence type="predicted"/>
<dbReference type="Proteomes" id="UP001230188">
    <property type="component" value="Unassembled WGS sequence"/>
</dbReference>
<gene>
    <name evidence="3" type="ORF">CTAYLR_009709</name>
</gene>
<keyword evidence="4" id="KW-1185">Reference proteome</keyword>
<evidence type="ECO:0000313" key="4">
    <source>
        <dbReference type="Proteomes" id="UP001230188"/>
    </source>
</evidence>
<dbReference type="Gene3D" id="3.80.10.10">
    <property type="entry name" value="Ribonuclease Inhibitor"/>
    <property type="match status" value="2"/>
</dbReference>
<reference evidence="3" key="1">
    <citation type="submission" date="2023-01" db="EMBL/GenBank/DDBJ databases">
        <title>Metagenome sequencing of chrysophaentin producing Chrysophaeum taylorii.</title>
        <authorList>
            <person name="Davison J."/>
            <person name="Bewley C."/>
        </authorList>
    </citation>
    <scope>NUCLEOTIDE SEQUENCE</scope>
    <source>
        <strain evidence="3">NIES-1699</strain>
    </source>
</reference>
<dbReference type="Pfam" id="PF13516">
    <property type="entry name" value="LRR_6"/>
    <property type="match status" value="5"/>
</dbReference>
<evidence type="ECO:0000313" key="3">
    <source>
        <dbReference type="EMBL" id="KAJ8603909.1"/>
    </source>
</evidence>